<dbReference type="PATRIC" id="fig|1227499.3.peg.1463"/>
<proteinExistence type="predicted"/>
<name>L9X7B3_9EURY</name>
<feature type="compositionally biased region" description="Low complexity" evidence="1">
    <location>
        <begin position="55"/>
        <end position="73"/>
    </location>
</feature>
<dbReference type="RefSeq" id="WP_007258757.1">
    <property type="nucleotide sequence ID" value="NZ_AOHZ01000040.1"/>
</dbReference>
<dbReference type="AlphaFoldDB" id="L9X7B3"/>
<accession>L9X7B3</accession>
<reference evidence="2 3" key="1">
    <citation type="journal article" date="2014" name="PLoS Genet.">
        <title>Phylogenetically driven sequencing of extremely halophilic archaea reveals strategies for static and dynamic osmo-response.</title>
        <authorList>
            <person name="Becker E.A."/>
            <person name="Seitzer P.M."/>
            <person name="Tritt A."/>
            <person name="Larsen D."/>
            <person name="Krusor M."/>
            <person name="Yao A.I."/>
            <person name="Wu D."/>
            <person name="Madern D."/>
            <person name="Eisen J.A."/>
            <person name="Darling A.E."/>
            <person name="Facciotti M.T."/>
        </authorList>
    </citation>
    <scope>NUCLEOTIDE SEQUENCE [LARGE SCALE GENOMIC DNA]</scope>
    <source>
        <strain evidence="2 3">JCM 12255</strain>
    </source>
</reference>
<keyword evidence="3" id="KW-1185">Reference proteome</keyword>
<organism evidence="2 3">
    <name type="scientific">Natronolimnohabitans innermongolicus JCM 12255</name>
    <dbReference type="NCBI Taxonomy" id="1227499"/>
    <lineage>
        <taxon>Archaea</taxon>
        <taxon>Methanobacteriati</taxon>
        <taxon>Methanobacteriota</taxon>
        <taxon>Stenosarchaea group</taxon>
        <taxon>Halobacteria</taxon>
        <taxon>Halobacteriales</taxon>
        <taxon>Natrialbaceae</taxon>
        <taxon>Natronolimnohabitans</taxon>
    </lineage>
</organism>
<dbReference type="eggNOG" id="arCOG06275">
    <property type="taxonomic scope" value="Archaea"/>
</dbReference>
<protein>
    <submittedName>
        <fullName evidence="2">Uncharacterized protein</fullName>
    </submittedName>
</protein>
<dbReference type="Proteomes" id="UP000011602">
    <property type="component" value="Unassembled WGS sequence"/>
</dbReference>
<evidence type="ECO:0000313" key="2">
    <source>
        <dbReference type="EMBL" id="ELY57674.1"/>
    </source>
</evidence>
<feature type="region of interest" description="Disordered" evidence="1">
    <location>
        <begin position="53"/>
        <end position="73"/>
    </location>
</feature>
<sequence length="73" mass="8097">MNKHFDDARYYLKRAGEHAKLGLEETAAPYATRVRSLVGRNPEPTRLELVRGRARSVAGSARASLARGTSDDR</sequence>
<comment type="caution">
    <text evidence="2">The sequence shown here is derived from an EMBL/GenBank/DDBJ whole genome shotgun (WGS) entry which is preliminary data.</text>
</comment>
<gene>
    <name evidence="2" type="ORF">C493_07279</name>
</gene>
<dbReference type="OrthoDB" id="206274at2157"/>
<evidence type="ECO:0000256" key="1">
    <source>
        <dbReference type="SAM" id="MobiDB-lite"/>
    </source>
</evidence>
<evidence type="ECO:0000313" key="3">
    <source>
        <dbReference type="Proteomes" id="UP000011602"/>
    </source>
</evidence>
<dbReference type="EMBL" id="AOHZ01000040">
    <property type="protein sequence ID" value="ELY57674.1"/>
    <property type="molecule type" value="Genomic_DNA"/>
</dbReference>
<dbReference type="InterPro" id="IPR055975">
    <property type="entry name" value="DUF7553"/>
</dbReference>
<dbReference type="Pfam" id="PF24430">
    <property type="entry name" value="DUF7553"/>
    <property type="match status" value="1"/>
</dbReference>